<organism evidence="1 2">
    <name type="scientific">Armillaria gallica</name>
    <name type="common">Bulbous honey fungus</name>
    <name type="synonym">Armillaria bulbosa</name>
    <dbReference type="NCBI Taxonomy" id="47427"/>
    <lineage>
        <taxon>Eukaryota</taxon>
        <taxon>Fungi</taxon>
        <taxon>Dikarya</taxon>
        <taxon>Basidiomycota</taxon>
        <taxon>Agaricomycotina</taxon>
        <taxon>Agaricomycetes</taxon>
        <taxon>Agaricomycetidae</taxon>
        <taxon>Agaricales</taxon>
        <taxon>Marasmiineae</taxon>
        <taxon>Physalacriaceae</taxon>
        <taxon>Armillaria</taxon>
    </lineage>
</organism>
<protein>
    <submittedName>
        <fullName evidence="1">Uncharacterized protein</fullName>
    </submittedName>
</protein>
<dbReference type="AlphaFoldDB" id="A0A2H3CZ95"/>
<sequence>MGKPPRSIHRKRKKDVPLETYLPFSTPPYPSFTAHHPFPLNSGQGDKCDHISPIETCVLWAQSHENHSRFATVFPEYFRLSNVNRRLPFSSLLRDERESRDSA</sequence>
<name>A0A2H3CZ95_ARMGA</name>
<reference evidence="2" key="1">
    <citation type="journal article" date="2017" name="Nat. Ecol. Evol.">
        <title>Genome expansion and lineage-specific genetic innovations in the forest pathogenic fungi Armillaria.</title>
        <authorList>
            <person name="Sipos G."/>
            <person name="Prasanna A.N."/>
            <person name="Walter M.C."/>
            <person name="O'Connor E."/>
            <person name="Balint B."/>
            <person name="Krizsan K."/>
            <person name="Kiss B."/>
            <person name="Hess J."/>
            <person name="Varga T."/>
            <person name="Slot J."/>
            <person name="Riley R."/>
            <person name="Boka B."/>
            <person name="Rigling D."/>
            <person name="Barry K."/>
            <person name="Lee J."/>
            <person name="Mihaltcheva S."/>
            <person name="LaButti K."/>
            <person name="Lipzen A."/>
            <person name="Waldron R."/>
            <person name="Moloney N.M."/>
            <person name="Sperisen C."/>
            <person name="Kredics L."/>
            <person name="Vagvoelgyi C."/>
            <person name="Patrignani A."/>
            <person name="Fitzpatrick D."/>
            <person name="Nagy I."/>
            <person name="Doyle S."/>
            <person name="Anderson J.B."/>
            <person name="Grigoriev I.V."/>
            <person name="Gueldener U."/>
            <person name="Muensterkoetter M."/>
            <person name="Nagy L.G."/>
        </authorList>
    </citation>
    <scope>NUCLEOTIDE SEQUENCE [LARGE SCALE GENOMIC DNA]</scope>
    <source>
        <strain evidence="2">Ar21-2</strain>
    </source>
</reference>
<keyword evidence="2" id="KW-1185">Reference proteome</keyword>
<accession>A0A2H3CZ95</accession>
<evidence type="ECO:0000313" key="1">
    <source>
        <dbReference type="EMBL" id="PBK88379.1"/>
    </source>
</evidence>
<dbReference type="InParanoid" id="A0A2H3CZ95"/>
<evidence type="ECO:0000313" key="2">
    <source>
        <dbReference type="Proteomes" id="UP000217790"/>
    </source>
</evidence>
<gene>
    <name evidence="1" type="ORF">ARMGADRAFT_431713</name>
</gene>
<dbReference type="Proteomes" id="UP000217790">
    <property type="component" value="Unassembled WGS sequence"/>
</dbReference>
<dbReference type="EMBL" id="KZ293673">
    <property type="protein sequence ID" value="PBK88379.1"/>
    <property type="molecule type" value="Genomic_DNA"/>
</dbReference>
<proteinExistence type="predicted"/>